<dbReference type="SMART" id="SM00184">
    <property type="entry name" value="RING"/>
    <property type="match status" value="1"/>
</dbReference>
<keyword evidence="5" id="KW-0519">Myristate</keyword>
<dbReference type="EMBL" id="GL349490">
    <property type="protein sequence ID" value="KNC54491.1"/>
    <property type="molecule type" value="Genomic_DNA"/>
</dbReference>
<gene>
    <name evidence="15" type="ORF">AMSG_10489</name>
</gene>
<feature type="domain" description="RING-type" evidence="14">
    <location>
        <begin position="416"/>
        <end position="455"/>
    </location>
</feature>
<evidence type="ECO:0000256" key="5">
    <source>
        <dbReference type="ARBA" id="ARBA00022707"/>
    </source>
</evidence>
<dbReference type="InterPro" id="IPR045195">
    <property type="entry name" value="LOG2-like_mRING_C3HC5"/>
</dbReference>
<dbReference type="SUPFAM" id="SSF57850">
    <property type="entry name" value="RING/U-box"/>
    <property type="match status" value="1"/>
</dbReference>
<accession>A0A0L0DR49</accession>
<dbReference type="InterPro" id="IPR045194">
    <property type="entry name" value="MGRN1/RNF157-like"/>
</dbReference>
<dbReference type="PANTHER" id="PTHR22996:SF0">
    <property type="entry name" value="RE60872P-RELATED"/>
    <property type="match status" value="1"/>
</dbReference>
<keyword evidence="7 12" id="KW-0863">Zinc-finger</keyword>
<keyword evidence="10" id="KW-0449">Lipoprotein</keyword>
<evidence type="ECO:0000256" key="4">
    <source>
        <dbReference type="ARBA" id="ARBA00022679"/>
    </source>
</evidence>
<evidence type="ECO:0000256" key="1">
    <source>
        <dbReference type="ARBA" id="ARBA00000900"/>
    </source>
</evidence>
<proteinExistence type="inferred from homology"/>
<feature type="region of interest" description="Disordered" evidence="13">
    <location>
        <begin position="465"/>
        <end position="520"/>
    </location>
</feature>
<dbReference type="AlphaFoldDB" id="A0A0L0DR49"/>
<evidence type="ECO:0000259" key="14">
    <source>
        <dbReference type="PROSITE" id="PS50089"/>
    </source>
</evidence>
<evidence type="ECO:0000256" key="8">
    <source>
        <dbReference type="ARBA" id="ARBA00022786"/>
    </source>
</evidence>
<feature type="compositionally biased region" description="Acidic residues" evidence="13">
    <location>
        <begin position="477"/>
        <end position="499"/>
    </location>
</feature>
<evidence type="ECO:0000256" key="9">
    <source>
        <dbReference type="ARBA" id="ARBA00022833"/>
    </source>
</evidence>
<keyword evidence="6" id="KW-0479">Metal-binding</keyword>
<evidence type="ECO:0000256" key="13">
    <source>
        <dbReference type="SAM" id="MobiDB-lite"/>
    </source>
</evidence>
<dbReference type="GO" id="GO:0061630">
    <property type="term" value="F:ubiquitin protein ligase activity"/>
    <property type="evidence" value="ECO:0007669"/>
    <property type="project" value="UniProtKB-EC"/>
</dbReference>
<dbReference type="eggNOG" id="KOG4265">
    <property type="taxonomic scope" value="Eukaryota"/>
</dbReference>
<organism evidence="15 16">
    <name type="scientific">Thecamonas trahens ATCC 50062</name>
    <dbReference type="NCBI Taxonomy" id="461836"/>
    <lineage>
        <taxon>Eukaryota</taxon>
        <taxon>Apusozoa</taxon>
        <taxon>Apusomonadida</taxon>
        <taxon>Apusomonadidae</taxon>
        <taxon>Thecamonas</taxon>
    </lineage>
</organism>
<dbReference type="Pfam" id="PF26192">
    <property type="entry name" value="RNF157-like_N"/>
    <property type="match status" value="1"/>
</dbReference>
<evidence type="ECO:0000256" key="6">
    <source>
        <dbReference type="ARBA" id="ARBA00022723"/>
    </source>
</evidence>
<evidence type="ECO:0000256" key="11">
    <source>
        <dbReference type="ARBA" id="ARBA00025721"/>
    </source>
</evidence>
<dbReference type="CDD" id="cd16789">
    <property type="entry name" value="mRING-HC-C3HC5_MGRN1-like"/>
    <property type="match status" value="1"/>
</dbReference>
<keyword evidence="9" id="KW-0862">Zinc</keyword>
<dbReference type="Proteomes" id="UP000054408">
    <property type="component" value="Unassembled WGS sequence"/>
</dbReference>
<reference evidence="15 16" key="1">
    <citation type="submission" date="2010-05" db="EMBL/GenBank/DDBJ databases">
        <title>The Genome Sequence of Thecamonas trahens ATCC 50062.</title>
        <authorList>
            <consortium name="The Broad Institute Genome Sequencing Platform"/>
            <person name="Russ C."/>
            <person name="Cuomo C."/>
            <person name="Shea T."/>
            <person name="Young S.K."/>
            <person name="Zeng Q."/>
            <person name="Koehrsen M."/>
            <person name="Haas B."/>
            <person name="Borodovsky M."/>
            <person name="Guigo R."/>
            <person name="Alvarado L."/>
            <person name="Berlin A."/>
            <person name="Bochicchio J."/>
            <person name="Borenstein D."/>
            <person name="Chapman S."/>
            <person name="Chen Z."/>
            <person name="Freedman E."/>
            <person name="Gellesch M."/>
            <person name="Goldberg J."/>
            <person name="Griggs A."/>
            <person name="Gujja S."/>
            <person name="Heilman E."/>
            <person name="Heiman D."/>
            <person name="Hepburn T."/>
            <person name="Howarth C."/>
            <person name="Jen D."/>
            <person name="Larson L."/>
            <person name="Mehta T."/>
            <person name="Park D."/>
            <person name="Pearson M."/>
            <person name="Roberts A."/>
            <person name="Saif S."/>
            <person name="Shenoy N."/>
            <person name="Sisk P."/>
            <person name="Stolte C."/>
            <person name="Sykes S."/>
            <person name="Thomson T."/>
            <person name="Walk T."/>
            <person name="White J."/>
            <person name="Yandava C."/>
            <person name="Burger G."/>
            <person name="Gray M.W."/>
            <person name="Holland P.W.H."/>
            <person name="King N."/>
            <person name="Lang F.B.F."/>
            <person name="Roger A.J."/>
            <person name="Ruiz-Trillo I."/>
            <person name="Lander E."/>
            <person name="Nusbaum C."/>
        </authorList>
    </citation>
    <scope>NUCLEOTIDE SEQUENCE [LARGE SCALE GENOMIC DNA]</scope>
    <source>
        <strain evidence="15 16">ATCC 50062</strain>
    </source>
</reference>
<dbReference type="InterPro" id="IPR001841">
    <property type="entry name" value="Znf_RING"/>
</dbReference>
<keyword evidence="16" id="KW-1185">Reference proteome</keyword>
<dbReference type="GeneID" id="25568702"/>
<name>A0A0L0DR49_THETB</name>
<feature type="compositionally biased region" description="Gly residues" evidence="13">
    <location>
        <begin position="42"/>
        <end position="68"/>
    </location>
</feature>
<dbReference type="GO" id="GO:0016567">
    <property type="term" value="P:protein ubiquitination"/>
    <property type="evidence" value="ECO:0007669"/>
    <property type="project" value="TreeGrafter"/>
</dbReference>
<dbReference type="OrthoDB" id="1711136at2759"/>
<feature type="region of interest" description="Disordered" evidence="13">
    <location>
        <begin position="1"/>
        <end position="122"/>
    </location>
</feature>
<evidence type="ECO:0000256" key="3">
    <source>
        <dbReference type="ARBA" id="ARBA00012483"/>
    </source>
</evidence>
<evidence type="ECO:0000313" key="15">
    <source>
        <dbReference type="EMBL" id="KNC54491.1"/>
    </source>
</evidence>
<keyword evidence="8" id="KW-0833">Ubl conjugation pathway</keyword>
<evidence type="ECO:0000256" key="2">
    <source>
        <dbReference type="ARBA" id="ARBA00004906"/>
    </source>
</evidence>
<dbReference type="PANTHER" id="PTHR22996">
    <property type="entry name" value="MAHOGUNIN"/>
    <property type="match status" value="1"/>
</dbReference>
<keyword evidence="4" id="KW-0808">Transferase</keyword>
<comment type="pathway">
    <text evidence="2">Protein modification; protein ubiquitination.</text>
</comment>
<dbReference type="Pfam" id="PF13920">
    <property type="entry name" value="zf-C3HC4_3"/>
    <property type="match status" value="1"/>
</dbReference>
<dbReference type="RefSeq" id="XP_013753644.1">
    <property type="nucleotide sequence ID" value="XM_013898190.1"/>
</dbReference>
<feature type="compositionally biased region" description="Low complexity" evidence="13">
    <location>
        <begin position="92"/>
        <end position="120"/>
    </location>
</feature>
<dbReference type="PROSITE" id="PS50089">
    <property type="entry name" value="ZF_RING_2"/>
    <property type="match status" value="1"/>
</dbReference>
<dbReference type="Gene3D" id="3.30.40.10">
    <property type="entry name" value="Zinc/RING finger domain, C3HC4 (zinc finger)"/>
    <property type="match status" value="1"/>
</dbReference>
<evidence type="ECO:0000256" key="7">
    <source>
        <dbReference type="ARBA" id="ARBA00022771"/>
    </source>
</evidence>
<protein>
    <recommendedName>
        <fullName evidence="3">RING-type E3 ubiquitin transferase</fullName>
        <ecNumber evidence="3">2.3.2.27</ecNumber>
    </recommendedName>
</protein>
<dbReference type="EC" id="2.3.2.27" evidence="3"/>
<evidence type="ECO:0000256" key="12">
    <source>
        <dbReference type="PROSITE-ProRule" id="PRU00175"/>
    </source>
</evidence>
<dbReference type="STRING" id="461836.A0A0L0DR49"/>
<dbReference type="InterPro" id="IPR058981">
    <property type="entry name" value="MGRN1/RNF157-like_N"/>
</dbReference>
<comment type="similarity">
    <text evidence="11">Belongs to the RING-type zinc finger family. LOG2 subfamily.</text>
</comment>
<dbReference type="InterPro" id="IPR013083">
    <property type="entry name" value="Znf_RING/FYVE/PHD"/>
</dbReference>
<feature type="compositionally biased region" description="Low complexity" evidence="13">
    <location>
        <begin position="29"/>
        <end position="41"/>
    </location>
</feature>
<evidence type="ECO:0000313" key="16">
    <source>
        <dbReference type="Proteomes" id="UP000054408"/>
    </source>
</evidence>
<comment type="catalytic activity">
    <reaction evidence="1">
        <text>S-ubiquitinyl-[E2 ubiquitin-conjugating enzyme]-L-cysteine + [acceptor protein]-L-lysine = [E2 ubiquitin-conjugating enzyme]-L-cysteine + N(6)-ubiquitinyl-[acceptor protein]-L-lysine.</text>
        <dbReference type="EC" id="2.3.2.27"/>
    </reaction>
</comment>
<sequence length="520" mass="52411">MGNQGSTAYSDALMRAEGSDDLVPPRAMSSSSSSSGAAGAAGAAGGGGGGGGGGGEGGRYGHGGGYGEGGHDMASSVEGDAAMHGSDTVGMGNASAVPVNNVNGNNNNSNNNNNNNNNNVALAGDGQHAAARSPWDVQTRLVTGSGLYFGGHYVPGRGMAQPSARETGPRPHVQETVSIDAGVYINKESLAVSEDSTSGLYTLSFDFDAAVEGTMEVYLAASEELAGNSPLPVIVHAVVGSVAARPAPTPVAFGPGLGQSFELPTTDGLDLAAYEELAPVADADGAGDVDDHAAADADVETGDSPAIVSVLAQLPESASSSQSDDARPRIFPLVVVVRTSGGADAVPAGGTGEAESLPVPAAPQVQILYASLRRSSSGAYSVRTLRQKLVVGNDEVYLLQDVFGLDAEEEDGTTECVVCMSDPRDTLVLPCRHMCLCGECAEELRVRSSRCPICRTHFTSLLSISDPSKPAAASDGSEAEPDNGGDDGGDDSLASDDDLLAAAPVSDTDGEAGQPLIELS</sequence>
<evidence type="ECO:0000256" key="10">
    <source>
        <dbReference type="ARBA" id="ARBA00023288"/>
    </source>
</evidence>
<dbReference type="GO" id="GO:0008270">
    <property type="term" value="F:zinc ion binding"/>
    <property type="evidence" value="ECO:0007669"/>
    <property type="project" value="UniProtKB-KW"/>
</dbReference>